<sequence length="217" mass="24891">MRPVYICTKCGAPTEETTHCGTKTRLLLSAESREKLSHLMSYLLRHNPGIVGLNMDKEGWVEISELVEAIRNRWPKGNYSWVRQGHVLAVALLDPKGRYQVEANKVRTIYGHSRELGINIQYEVDNDSKVLYHGTALKNLEKIMREGVKPMKRKYVHLTTDPRDAYEAATRHSTNTAILTIDAECLRKSGYKVYIATQRIRLAKYVPPQCIITINYF</sequence>
<comment type="similarity">
    <text evidence="1 5">Belongs to the KptA/TPT1 family.</text>
</comment>
<dbReference type="RefSeq" id="WP_020961782.1">
    <property type="nucleotide sequence ID" value="NZ_CP007493.1"/>
</dbReference>
<accession>A0A3G1A9D2</accession>
<dbReference type="GO" id="GO:0003950">
    <property type="term" value="F:NAD+ poly-ADP-ribosyltransferase activity"/>
    <property type="evidence" value="ECO:0007669"/>
    <property type="project" value="InterPro"/>
</dbReference>
<dbReference type="Gene3D" id="1.10.10.970">
    <property type="entry name" value="RNA 2'-phosphotransferase, Tpt1/KptA family, N-terminal domain"/>
    <property type="match status" value="1"/>
</dbReference>
<keyword evidence="2 5" id="KW-0808">Transferase</keyword>
<dbReference type="InterPro" id="IPR022928">
    <property type="entry name" value="RNA_2'-PTrans_KptA"/>
</dbReference>
<evidence type="ECO:0000256" key="4">
    <source>
        <dbReference type="ARBA" id="ARBA00025212"/>
    </source>
</evidence>
<evidence type="ECO:0000256" key="2">
    <source>
        <dbReference type="ARBA" id="ARBA00022679"/>
    </source>
</evidence>
<organism evidence="6 7">
    <name type="scientific">Thermofilum adornatum 1505</name>
    <dbReference type="NCBI Taxonomy" id="697581"/>
    <lineage>
        <taxon>Archaea</taxon>
        <taxon>Thermoproteota</taxon>
        <taxon>Thermoprotei</taxon>
        <taxon>Thermofilales</taxon>
        <taxon>Thermofilaceae</taxon>
        <taxon>Thermofilum</taxon>
    </lineage>
</organism>
<name>A0A3G1A9D2_9CREN</name>
<dbReference type="InterPro" id="IPR042081">
    <property type="entry name" value="RNA_2'-PTrans_C"/>
</dbReference>
<dbReference type="STRING" id="697581.TCARB_1166"/>
<dbReference type="AlphaFoldDB" id="A0A3G1A9D2"/>
<proteinExistence type="inferred from homology"/>
<dbReference type="KEGG" id="tcb:TCARB_1166"/>
<dbReference type="InterPro" id="IPR042080">
    <property type="entry name" value="RNA_2'-PTrans_N"/>
</dbReference>
<dbReference type="GO" id="GO:0000215">
    <property type="term" value="F:tRNA 2'-phosphotransferase activity"/>
    <property type="evidence" value="ECO:0007669"/>
    <property type="project" value="TreeGrafter"/>
</dbReference>
<dbReference type="EC" id="2.7.1.-" evidence="5"/>
<evidence type="ECO:0000313" key="6">
    <source>
        <dbReference type="EMBL" id="AJB42214.1"/>
    </source>
</evidence>
<reference evidence="7" key="1">
    <citation type="book" date="2010" name="EXTREMOPHILES" publisher="0:0-0">
        <title>Complete genome sequences of ten hyperthermophilic archaea reveal their metabolic capabilities and possible ecological roles.</title>
        <editorList>
            <person name="?"/>
        </editorList>
        <authorList>
            <person name="Ravin N.V."/>
            <person name="Mardanov A.V."/>
            <person name="Bonch-Osmolovskaya E.A."/>
            <person name="Skryabin K.G."/>
        </authorList>
    </citation>
    <scope>NUCLEOTIDE SEQUENCE [LARGE SCALE GENOMIC DNA]</scope>
    <source>
        <strain evidence="7">1505</strain>
    </source>
</reference>
<keyword evidence="3 5" id="KW-0520">NAD</keyword>
<gene>
    <name evidence="5" type="primary">kptA</name>
    <name evidence="6" type="ORF">TCARB_1166</name>
</gene>
<dbReference type="GeneID" id="16572734"/>
<dbReference type="GeneID" id="25406576"/>
<dbReference type="GO" id="GO:0006388">
    <property type="term" value="P:tRNA splicing, via endonucleolytic cleavage and ligation"/>
    <property type="evidence" value="ECO:0007669"/>
    <property type="project" value="UniProtKB-UniRule"/>
</dbReference>
<dbReference type="SUPFAM" id="SSF56399">
    <property type="entry name" value="ADP-ribosylation"/>
    <property type="match status" value="1"/>
</dbReference>
<protein>
    <recommendedName>
        <fullName evidence="5">Probable RNA 2'-phosphotransferase</fullName>
        <ecNumber evidence="5">2.7.1.-</ecNumber>
    </recommendedName>
</protein>
<dbReference type="Proteomes" id="UP000266720">
    <property type="component" value="Chromosome"/>
</dbReference>
<dbReference type="EMBL" id="CP007493">
    <property type="protein sequence ID" value="AJB42214.1"/>
    <property type="molecule type" value="Genomic_DNA"/>
</dbReference>
<evidence type="ECO:0000256" key="1">
    <source>
        <dbReference type="ARBA" id="ARBA00009836"/>
    </source>
</evidence>
<dbReference type="Gene3D" id="3.20.170.30">
    <property type="match status" value="1"/>
</dbReference>
<dbReference type="InterPro" id="IPR002745">
    <property type="entry name" value="Ptrans_KptA/Tpt1"/>
</dbReference>
<evidence type="ECO:0000256" key="3">
    <source>
        <dbReference type="ARBA" id="ARBA00023027"/>
    </source>
</evidence>
<dbReference type="PANTHER" id="PTHR12684">
    <property type="entry name" value="PUTATIVE PHOSPHOTRANSFERASE"/>
    <property type="match status" value="1"/>
</dbReference>
<dbReference type="Pfam" id="PF01885">
    <property type="entry name" value="PTS_2-RNA"/>
    <property type="match status" value="1"/>
</dbReference>
<evidence type="ECO:0000313" key="7">
    <source>
        <dbReference type="Proteomes" id="UP000266720"/>
    </source>
</evidence>
<comment type="function">
    <text evidence="4 5">Removes the 2'-phosphate from RNA via an intermediate in which the phosphate is ADP-ribosylated by NAD followed by a presumed transesterification to release the RNA and generate ADP-ribose 1''-2''-cyclic phosphate (APPR&gt;P). May function as an ADP-ribosylase.</text>
</comment>
<evidence type="ECO:0000256" key="5">
    <source>
        <dbReference type="HAMAP-Rule" id="MF_00299"/>
    </source>
</evidence>
<dbReference type="PANTHER" id="PTHR12684:SF2">
    <property type="entry name" value="TRNA 2'-PHOSPHOTRANSFERASE 1"/>
    <property type="match status" value="1"/>
</dbReference>
<dbReference type="HAMAP" id="MF_00299">
    <property type="entry name" value="KptA"/>
    <property type="match status" value="1"/>
</dbReference>